<evidence type="ECO:0000256" key="6">
    <source>
        <dbReference type="ARBA" id="ARBA00022723"/>
    </source>
</evidence>
<dbReference type="InterPro" id="IPR006638">
    <property type="entry name" value="Elp3/MiaA/NifB-like_rSAM"/>
</dbReference>
<dbReference type="OrthoDB" id="9808022at2"/>
<dbReference type="InterPro" id="IPR058240">
    <property type="entry name" value="rSAM_sf"/>
</dbReference>
<dbReference type="AlphaFoldDB" id="A0A369W264"/>
<comment type="subcellular location">
    <subcellularLocation>
        <location evidence="10">Cytoplasm</location>
    </subcellularLocation>
</comment>
<dbReference type="SFLD" id="SFLDF00562">
    <property type="entry name" value="HemN-like__clustered_with_heat"/>
    <property type="match status" value="1"/>
</dbReference>
<organism evidence="12 13">
    <name type="scientific">Sphingomonas aracearum</name>
    <dbReference type="NCBI Taxonomy" id="2283317"/>
    <lineage>
        <taxon>Bacteria</taxon>
        <taxon>Pseudomonadati</taxon>
        <taxon>Pseudomonadota</taxon>
        <taxon>Alphaproteobacteria</taxon>
        <taxon>Sphingomonadales</taxon>
        <taxon>Sphingomonadaceae</taxon>
        <taxon>Sphingomonas</taxon>
    </lineage>
</organism>
<comment type="function">
    <text evidence="10">Probably acts as a heme chaperone, transferring heme to an unknown acceptor. Binds one molecule of heme per monomer, possibly covalently. Binds 1 [4Fe-4S] cluster. The cluster is coordinated with 3 cysteines and an exchangeable S-adenosyl-L-methionine.</text>
</comment>
<evidence type="ECO:0000256" key="3">
    <source>
        <dbReference type="ARBA" id="ARBA00017228"/>
    </source>
</evidence>
<dbReference type="InterPro" id="IPR034505">
    <property type="entry name" value="Coproporphyrinogen-III_oxidase"/>
</dbReference>
<dbReference type="SUPFAM" id="SSF102114">
    <property type="entry name" value="Radical SAM enzymes"/>
    <property type="match status" value="1"/>
</dbReference>
<comment type="cofactor">
    <cofactor evidence="1">
        <name>[4Fe-4S] cluster</name>
        <dbReference type="ChEBI" id="CHEBI:49883"/>
    </cofactor>
</comment>
<dbReference type="PROSITE" id="PS51918">
    <property type="entry name" value="RADICAL_SAM"/>
    <property type="match status" value="1"/>
</dbReference>
<keyword evidence="13" id="KW-1185">Reference proteome</keyword>
<protein>
    <recommendedName>
        <fullName evidence="3 10">Heme chaperone HemW</fullName>
    </recommendedName>
</protein>
<dbReference type="PANTHER" id="PTHR13932">
    <property type="entry name" value="COPROPORPHYRINIGEN III OXIDASE"/>
    <property type="match status" value="1"/>
</dbReference>
<accession>A0A369W264</accession>
<evidence type="ECO:0000256" key="10">
    <source>
        <dbReference type="RuleBase" id="RU364116"/>
    </source>
</evidence>
<dbReference type="RefSeq" id="WP_114687028.1">
    <property type="nucleotide sequence ID" value="NZ_QQNB01000001.1"/>
</dbReference>
<dbReference type="EMBL" id="QQNB01000001">
    <property type="protein sequence ID" value="RDE07450.1"/>
    <property type="molecule type" value="Genomic_DNA"/>
</dbReference>
<evidence type="ECO:0000256" key="7">
    <source>
        <dbReference type="ARBA" id="ARBA00023004"/>
    </source>
</evidence>
<proteinExistence type="inferred from homology"/>
<dbReference type="InterPro" id="IPR013785">
    <property type="entry name" value="Aldolase_TIM"/>
</dbReference>
<dbReference type="SFLD" id="SFLDG01065">
    <property type="entry name" value="anaerobic_coproporphyrinogen-I"/>
    <property type="match status" value="1"/>
</dbReference>
<evidence type="ECO:0000256" key="4">
    <source>
        <dbReference type="ARBA" id="ARBA00022617"/>
    </source>
</evidence>
<dbReference type="PANTHER" id="PTHR13932:SF5">
    <property type="entry name" value="RADICAL S-ADENOSYL METHIONINE DOMAIN-CONTAINING PROTEIN 1, MITOCHONDRIAL"/>
    <property type="match status" value="1"/>
</dbReference>
<dbReference type="SMART" id="SM00729">
    <property type="entry name" value="Elp3"/>
    <property type="match status" value="1"/>
</dbReference>
<dbReference type="SFLD" id="SFLDF00288">
    <property type="entry name" value="HemN-like__clustered_with_nucl"/>
    <property type="match status" value="1"/>
</dbReference>
<dbReference type="GO" id="GO:0006779">
    <property type="term" value="P:porphyrin-containing compound biosynthetic process"/>
    <property type="evidence" value="ECO:0007669"/>
    <property type="project" value="InterPro"/>
</dbReference>
<sequence>MPSQQPLDAPLALYVHWPFCVSKCPYCDFNSHVRDSVDQDRWRAAMLRDLAYEAAALPGRRLGSIFFGGGTPSLMPPETVAAVIAAATNAWVPEPDLEITLEANPSSVEAARFADLASVGVNRVSLGLQALDDAALRFLGRAHGVAEGLGALDTAQRHFGRVSFDLIYARPGQSLAGWEAELSRGLGFGTEHLSLYQLTVEPGTRFATEAAAGRLVLPDGDAAADLYEATRALTGAAGLPAYETSNHARVGAESRHNLTYWRYRDYAGIGPGAHGRRNGLATQRRRKPENWLAAVDRNSHGAELEEPLAAEDRITEALVMGLRLAEGVDLARIASLGGRSIAEIVDEAAIVRLSTQGFVERAGNRLAVLPAGALLLDAILPQVVR</sequence>
<keyword evidence="5 10" id="KW-0949">S-adenosyl-L-methionine</keyword>
<comment type="similarity">
    <text evidence="2">Belongs to the anaerobic coproporphyrinogen-III oxidase family. HemW subfamily.</text>
</comment>
<dbReference type="InterPro" id="IPR007197">
    <property type="entry name" value="rSAM"/>
</dbReference>
<keyword evidence="9 10" id="KW-0143">Chaperone</keyword>
<keyword evidence="7 10" id="KW-0408">Iron</keyword>
<gene>
    <name evidence="12" type="ORF">DVW87_03020</name>
</gene>
<dbReference type="NCBIfam" id="TIGR00539">
    <property type="entry name" value="hemN_rel"/>
    <property type="match status" value="1"/>
</dbReference>
<reference evidence="12 13" key="1">
    <citation type="submission" date="2018-07" db="EMBL/GenBank/DDBJ databases">
        <title>a novel species of Sphingomonas isolated from the rhizosphere soil of Araceae plant.</title>
        <authorList>
            <person name="Zhiyong W."/>
            <person name="Qinglan Z."/>
            <person name="Zhiwei F."/>
            <person name="Ding X."/>
            <person name="Gejiao W."/>
            <person name="Shixue Z."/>
        </authorList>
    </citation>
    <scope>NUCLEOTIDE SEQUENCE [LARGE SCALE GENOMIC DNA]</scope>
    <source>
        <strain evidence="12 13">WZY 27</strain>
    </source>
</reference>
<dbReference type="GO" id="GO:0051539">
    <property type="term" value="F:4 iron, 4 sulfur cluster binding"/>
    <property type="evidence" value="ECO:0007669"/>
    <property type="project" value="UniProtKB-UniRule"/>
</dbReference>
<evidence type="ECO:0000256" key="8">
    <source>
        <dbReference type="ARBA" id="ARBA00023014"/>
    </source>
</evidence>
<keyword evidence="4 10" id="KW-0349">Heme</keyword>
<evidence type="ECO:0000313" key="12">
    <source>
        <dbReference type="EMBL" id="RDE07450.1"/>
    </source>
</evidence>
<evidence type="ECO:0000256" key="1">
    <source>
        <dbReference type="ARBA" id="ARBA00001966"/>
    </source>
</evidence>
<dbReference type="Pfam" id="PF06969">
    <property type="entry name" value="HemN_C"/>
    <property type="match status" value="1"/>
</dbReference>
<dbReference type="Gene3D" id="3.20.20.70">
    <property type="entry name" value="Aldolase class I"/>
    <property type="match status" value="1"/>
</dbReference>
<dbReference type="SFLD" id="SFLDS00029">
    <property type="entry name" value="Radical_SAM"/>
    <property type="match status" value="1"/>
</dbReference>
<evidence type="ECO:0000256" key="5">
    <source>
        <dbReference type="ARBA" id="ARBA00022691"/>
    </source>
</evidence>
<dbReference type="GO" id="GO:0046872">
    <property type="term" value="F:metal ion binding"/>
    <property type="evidence" value="ECO:0007669"/>
    <property type="project" value="UniProtKB-UniRule"/>
</dbReference>
<keyword evidence="8 10" id="KW-0411">Iron-sulfur</keyword>
<evidence type="ECO:0000313" key="13">
    <source>
        <dbReference type="Proteomes" id="UP000253918"/>
    </source>
</evidence>
<dbReference type="InterPro" id="IPR004559">
    <property type="entry name" value="HemW-like"/>
</dbReference>
<comment type="caution">
    <text evidence="12">The sequence shown here is derived from an EMBL/GenBank/DDBJ whole genome shotgun (WGS) entry which is preliminary data.</text>
</comment>
<dbReference type="GO" id="GO:0004109">
    <property type="term" value="F:coproporphyrinogen oxidase activity"/>
    <property type="evidence" value="ECO:0007669"/>
    <property type="project" value="InterPro"/>
</dbReference>
<evidence type="ECO:0000259" key="11">
    <source>
        <dbReference type="PROSITE" id="PS51918"/>
    </source>
</evidence>
<keyword evidence="10" id="KW-0004">4Fe-4S</keyword>
<dbReference type="Proteomes" id="UP000253918">
    <property type="component" value="Unassembled WGS sequence"/>
</dbReference>
<evidence type="ECO:0000256" key="2">
    <source>
        <dbReference type="ARBA" id="ARBA00006100"/>
    </source>
</evidence>
<evidence type="ECO:0000256" key="9">
    <source>
        <dbReference type="ARBA" id="ARBA00023186"/>
    </source>
</evidence>
<dbReference type="GO" id="GO:0005737">
    <property type="term" value="C:cytoplasm"/>
    <property type="evidence" value="ECO:0007669"/>
    <property type="project" value="UniProtKB-SubCell"/>
</dbReference>
<dbReference type="Pfam" id="PF04055">
    <property type="entry name" value="Radical_SAM"/>
    <property type="match status" value="1"/>
</dbReference>
<keyword evidence="10" id="KW-0963">Cytoplasm</keyword>
<dbReference type="CDD" id="cd01335">
    <property type="entry name" value="Radical_SAM"/>
    <property type="match status" value="1"/>
</dbReference>
<feature type="domain" description="Radical SAM core" evidence="11">
    <location>
        <begin position="3"/>
        <end position="237"/>
    </location>
</feature>
<dbReference type="InterPro" id="IPR010723">
    <property type="entry name" value="HemN_C"/>
</dbReference>
<name>A0A369W264_9SPHN</name>
<keyword evidence="6 10" id="KW-0479">Metal-binding</keyword>